<dbReference type="Pfam" id="PF09866">
    <property type="entry name" value="DUF2093"/>
    <property type="match status" value="1"/>
</dbReference>
<evidence type="ECO:0000313" key="2">
    <source>
        <dbReference type="Proteomes" id="UP000050863"/>
    </source>
</evidence>
<protein>
    <recommendedName>
        <fullName evidence="3">DUF2093 domain-containing protein</fullName>
    </recommendedName>
</protein>
<gene>
    <name evidence="1" type="ORF">CQ12_38580</name>
</gene>
<dbReference type="Proteomes" id="UP000050863">
    <property type="component" value="Unassembled WGS sequence"/>
</dbReference>
<sequence>MESLTVLNKFGPSGHGEAQVQYLDGDFRVISPGTYVRCAITDVRIPLDELKYWSVDLQEAYSVPSAVLQRHFPGALKSQG</sequence>
<proteinExistence type="predicted"/>
<dbReference type="AlphaFoldDB" id="A0A0R3LMM0"/>
<name>A0A0R3LMM0_9BRAD</name>
<organism evidence="1 2">
    <name type="scientific">Bradyrhizobium jicamae</name>
    <dbReference type="NCBI Taxonomy" id="280332"/>
    <lineage>
        <taxon>Bacteria</taxon>
        <taxon>Pseudomonadati</taxon>
        <taxon>Pseudomonadota</taxon>
        <taxon>Alphaproteobacteria</taxon>
        <taxon>Hyphomicrobiales</taxon>
        <taxon>Nitrobacteraceae</taxon>
        <taxon>Bradyrhizobium</taxon>
    </lineage>
</organism>
<comment type="caution">
    <text evidence="1">The sequence shown here is derived from an EMBL/GenBank/DDBJ whole genome shotgun (WGS) entry which is preliminary data.</text>
</comment>
<accession>A0A0R3LMM0</accession>
<dbReference type="STRING" id="280332.CQ12_38580"/>
<evidence type="ECO:0000313" key="1">
    <source>
        <dbReference type="EMBL" id="KRR09025.1"/>
    </source>
</evidence>
<dbReference type="EMBL" id="LLXZ01000078">
    <property type="protein sequence ID" value="KRR09025.1"/>
    <property type="molecule type" value="Genomic_DNA"/>
</dbReference>
<evidence type="ECO:0008006" key="3">
    <source>
        <dbReference type="Google" id="ProtNLM"/>
    </source>
</evidence>
<dbReference type="InterPro" id="IPR018661">
    <property type="entry name" value="DUF2093"/>
</dbReference>
<keyword evidence="2" id="KW-1185">Reference proteome</keyword>
<reference evidence="1 2" key="1">
    <citation type="submission" date="2014-03" db="EMBL/GenBank/DDBJ databases">
        <title>Bradyrhizobium valentinum sp. nov., isolated from effective nodules of Lupinus mariae-josephae, a lupine endemic of basic-lime soils in Eastern Spain.</title>
        <authorList>
            <person name="Duran D."/>
            <person name="Rey L."/>
            <person name="Navarro A."/>
            <person name="Busquets A."/>
            <person name="Imperial J."/>
            <person name="Ruiz-Argueso T."/>
        </authorList>
    </citation>
    <scope>NUCLEOTIDE SEQUENCE [LARGE SCALE GENOMIC DNA]</scope>
    <source>
        <strain evidence="1 2">PAC68</strain>
    </source>
</reference>